<dbReference type="InterPro" id="IPR003018">
    <property type="entry name" value="GAF"/>
</dbReference>
<evidence type="ECO:0000259" key="1">
    <source>
        <dbReference type="SMART" id="SM00065"/>
    </source>
</evidence>
<organism evidence="2 3">
    <name type="scientific">Methylovirgula ligni</name>
    <dbReference type="NCBI Taxonomy" id="569860"/>
    <lineage>
        <taxon>Bacteria</taxon>
        <taxon>Pseudomonadati</taxon>
        <taxon>Pseudomonadota</taxon>
        <taxon>Alphaproteobacteria</taxon>
        <taxon>Hyphomicrobiales</taxon>
        <taxon>Beijerinckiaceae</taxon>
        <taxon>Methylovirgula</taxon>
    </lineage>
</organism>
<dbReference type="EMBL" id="QUMO01000006">
    <property type="protein sequence ID" value="REF83218.1"/>
    <property type="molecule type" value="Genomic_DNA"/>
</dbReference>
<name>A0A3D9YMM0_9HYPH</name>
<dbReference type="RefSeq" id="WP_245411357.1">
    <property type="nucleotide sequence ID" value="NZ_CP025086.1"/>
</dbReference>
<dbReference type="SUPFAM" id="SSF55781">
    <property type="entry name" value="GAF domain-like"/>
    <property type="match status" value="1"/>
</dbReference>
<protein>
    <submittedName>
        <fullName evidence="2">GAF domain-containing protein</fullName>
    </submittedName>
</protein>
<dbReference type="Proteomes" id="UP000256900">
    <property type="component" value="Unassembled WGS sequence"/>
</dbReference>
<dbReference type="Gene3D" id="3.30.450.40">
    <property type="match status" value="1"/>
</dbReference>
<feature type="domain" description="GAF" evidence="1">
    <location>
        <begin position="15"/>
        <end position="163"/>
    </location>
</feature>
<dbReference type="SMART" id="SM00065">
    <property type="entry name" value="GAF"/>
    <property type="match status" value="1"/>
</dbReference>
<dbReference type="InterPro" id="IPR029016">
    <property type="entry name" value="GAF-like_dom_sf"/>
</dbReference>
<evidence type="ECO:0000313" key="2">
    <source>
        <dbReference type="EMBL" id="REF83218.1"/>
    </source>
</evidence>
<keyword evidence="3" id="KW-1185">Reference proteome</keyword>
<accession>A0A3D9YMM0</accession>
<evidence type="ECO:0000313" key="3">
    <source>
        <dbReference type="Proteomes" id="UP000256900"/>
    </source>
</evidence>
<sequence length="163" mass="17953">MQVPDPLGFDVSIVQRIPVVRAILDVVCETTGMGFAVVARVTEDRWVACAVRDTINFGIEQGDDLIIETTICRDIRQSGRPVAIDRVASDQVYSQHPTPKLYGFESYISVPLQLPDGSFFGTLCAVDIKPAHVNNSAAVSMFKLFAELIGFHLAEHYRAAAER</sequence>
<proteinExistence type="predicted"/>
<dbReference type="AlphaFoldDB" id="A0A3D9YMM0"/>
<reference evidence="2 3" key="1">
    <citation type="submission" date="2018-08" db="EMBL/GenBank/DDBJ databases">
        <title>Genomic Encyclopedia of Type Strains, Phase IV (KMG-IV): sequencing the most valuable type-strain genomes for metagenomic binning, comparative biology and taxonomic classification.</title>
        <authorList>
            <person name="Goeker M."/>
        </authorList>
    </citation>
    <scope>NUCLEOTIDE SEQUENCE [LARGE SCALE GENOMIC DNA]</scope>
    <source>
        <strain evidence="2 3">BW863</strain>
    </source>
</reference>
<dbReference type="Pfam" id="PF01590">
    <property type="entry name" value="GAF"/>
    <property type="match status" value="1"/>
</dbReference>
<comment type="caution">
    <text evidence="2">The sequence shown here is derived from an EMBL/GenBank/DDBJ whole genome shotgun (WGS) entry which is preliminary data.</text>
</comment>
<gene>
    <name evidence="2" type="ORF">DES32_3133</name>
</gene>